<evidence type="ECO:0000259" key="5">
    <source>
        <dbReference type="PROSITE" id="PS50977"/>
    </source>
</evidence>
<dbReference type="SUPFAM" id="SSF46689">
    <property type="entry name" value="Homeodomain-like"/>
    <property type="match status" value="1"/>
</dbReference>
<dbReference type="Pfam" id="PF00440">
    <property type="entry name" value="TetR_N"/>
    <property type="match status" value="1"/>
</dbReference>
<sequence>MEKATRAKAPQRVVRTGRPPKELAAEVDERILNAARELFLARGLAGVSVAEIASLAHASKGTIYARFPTKEALFAAIAIRNSEIVRQGYENASSLGDTIEERLTALASEILKHVLAADSIDFMRLAAAEARRFPDLAKVGRMMRERGTHHAATILRDVTQSTQDRLYAAFAPERLTRTAQFFLDLVVAPLLLRAVMGEDPKSLRPQIRTHVAESVSFFLTACRSGEAVR</sequence>
<accession>A0A176YQF4</accession>
<dbReference type="Pfam" id="PF14246">
    <property type="entry name" value="TetR_C_7"/>
    <property type="match status" value="1"/>
</dbReference>
<gene>
    <name evidence="6" type="ORF">AYJ54_14325</name>
</gene>
<dbReference type="GO" id="GO:0003700">
    <property type="term" value="F:DNA-binding transcription factor activity"/>
    <property type="evidence" value="ECO:0007669"/>
    <property type="project" value="TreeGrafter"/>
</dbReference>
<dbReference type="FunFam" id="1.10.10.60:FF:000141">
    <property type="entry name" value="TetR family transcriptional regulator"/>
    <property type="match status" value="1"/>
</dbReference>
<dbReference type="PANTHER" id="PTHR30055">
    <property type="entry name" value="HTH-TYPE TRANSCRIPTIONAL REGULATOR RUTR"/>
    <property type="match status" value="1"/>
</dbReference>
<dbReference type="EMBL" id="LUUB01000061">
    <property type="protein sequence ID" value="OAF08585.1"/>
    <property type="molecule type" value="Genomic_DNA"/>
</dbReference>
<keyword evidence="3" id="KW-0804">Transcription</keyword>
<dbReference type="AlphaFoldDB" id="A0A176YQF4"/>
<feature type="domain" description="HTH tetR-type" evidence="5">
    <location>
        <begin position="25"/>
        <end position="85"/>
    </location>
</feature>
<dbReference type="InterPro" id="IPR009057">
    <property type="entry name" value="Homeodomain-like_sf"/>
</dbReference>
<dbReference type="GO" id="GO:0000976">
    <property type="term" value="F:transcription cis-regulatory region binding"/>
    <property type="evidence" value="ECO:0007669"/>
    <property type="project" value="TreeGrafter"/>
</dbReference>
<dbReference type="Proteomes" id="UP000076959">
    <property type="component" value="Unassembled WGS sequence"/>
</dbReference>
<dbReference type="InterPro" id="IPR023772">
    <property type="entry name" value="DNA-bd_HTH_TetR-type_CS"/>
</dbReference>
<dbReference type="PANTHER" id="PTHR30055:SF146">
    <property type="entry name" value="HTH-TYPE TRANSCRIPTIONAL DUAL REGULATOR CECR"/>
    <property type="match status" value="1"/>
</dbReference>
<dbReference type="Gene3D" id="1.10.10.60">
    <property type="entry name" value="Homeodomain-like"/>
    <property type="match status" value="1"/>
</dbReference>
<dbReference type="PROSITE" id="PS01081">
    <property type="entry name" value="HTH_TETR_1"/>
    <property type="match status" value="1"/>
</dbReference>
<keyword evidence="2 4" id="KW-0238">DNA-binding</keyword>
<evidence type="ECO:0000256" key="1">
    <source>
        <dbReference type="ARBA" id="ARBA00023015"/>
    </source>
</evidence>
<feature type="DNA-binding region" description="H-T-H motif" evidence="4">
    <location>
        <begin position="48"/>
        <end position="67"/>
    </location>
</feature>
<evidence type="ECO:0000256" key="2">
    <source>
        <dbReference type="ARBA" id="ARBA00023125"/>
    </source>
</evidence>
<evidence type="ECO:0000256" key="3">
    <source>
        <dbReference type="ARBA" id="ARBA00023163"/>
    </source>
</evidence>
<dbReference type="PROSITE" id="PS50977">
    <property type="entry name" value="HTH_TETR_2"/>
    <property type="match status" value="1"/>
</dbReference>
<protein>
    <recommendedName>
        <fullName evidence="5">HTH tetR-type domain-containing protein</fullName>
    </recommendedName>
</protein>
<dbReference type="STRING" id="1505087.AYJ54_14325"/>
<evidence type="ECO:0000313" key="6">
    <source>
        <dbReference type="EMBL" id="OAF08585.1"/>
    </source>
</evidence>
<organism evidence="6 7">
    <name type="scientific">Bradyrhizobium centrolobii</name>
    <dbReference type="NCBI Taxonomy" id="1505087"/>
    <lineage>
        <taxon>Bacteria</taxon>
        <taxon>Pseudomonadati</taxon>
        <taxon>Pseudomonadota</taxon>
        <taxon>Alphaproteobacteria</taxon>
        <taxon>Hyphomicrobiales</taxon>
        <taxon>Nitrobacteraceae</taxon>
        <taxon>Bradyrhizobium</taxon>
    </lineage>
</organism>
<dbReference type="InterPro" id="IPR050109">
    <property type="entry name" value="HTH-type_TetR-like_transc_reg"/>
</dbReference>
<keyword evidence="1" id="KW-0805">Transcription regulation</keyword>
<dbReference type="PRINTS" id="PR00455">
    <property type="entry name" value="HTHTETR"/>
</dbReference>
<keyword evidence="7" id="KW-1185">Reference proteome</keyword>
<evidence type="ECO:0000313" key="7">
    <source>
        <dbReference type="Proteomes" id="UP000076959"/>
    </source>
</evidence>
<dbReference type="InterPro" id="IPR039536">
    <property type="entry name" value="TetR_C_Proteobacteria"/>
</dbReference>
<name>A0A176YQF4_9BRAD</name>
<dbReference type="InterPro" id="IPR001647">
    <property type="entry name" value="HTH_TetR"/>
</dbReference>
<reference evidence="6 7" key="1">
    <citation type="submission" date="2016-03" db="EMBL/GenBank/DDBJ databases">
        <title>Draft Genome Sequence of the Strain BR 10245 (Bradyrhizobium sp.) isolated from nodules of Centrolobium paraense.</title>
        <authorList>
            <person name="Simoes-Araujo J.L.Sr."/>
            <person name="Barauna A.C."/>
            <person name="Silva K."/>
            <person name="Zilli J.E."/>
        </authorList>
    </citation>
    <scope>NUCLEOTIDE SEQUENCE [LARGE SCALE GENOMIC DNA]</scope>
    <source>
        <strain evidence="6 7">BR 10245</strain>
    </source>
</reference>
<proteinExistence type="predicted"/>
<dbReference type="Gene3D" id="1.10.357.10">
    <property type="entry name" value="Tetracycline Repressor, domain 2"/>
    <property type="match status" value="1"/>
</dbReference>
<evidence type="ECO:0000256" key="4">
    <source>
        <dbReference type="PROSITE-ProRule" id="PRU00335"/>
    </source>
</evidence>
<comment type="caution">
    <text evidence="6">The sequence shown here is derived from an EMBL/GenBank/DDBJ whole genome shotgun (WGS) entry which is preliminary data.</text>
</comment>